<accession>A0ABT1EWT8</accession>
<organism evidence="3 4">
    <name type="scientific">Acetobacter cerevisiae</name>
    <dbReference type="NCBI Taxonomy" id="178900"/>
    <lineage>
        <taxon>Bacteria</taxon>
        <taxon>Pseudomonadati</taxon>
        <taxon>Pseudomonadota</taxon>
        <taxon>Alphaproteobacteria</taxon>
        <taxon>Acetobacterales</taxon>
        <taxon>Acetobacteraceae</taxon>
        <taxon>Acetobacter</taxon>
    </lineage>
</organism>
<keyword evidence="4" id="KW-1185">Reference proteome</keyword>
<feature type="domain" description="Peptidase S8/S53" evidence="2">
    <location>
        <begin position="326"/>
        <end position="549"/>
    </location>
</feature>
<evidence type="ECO:0000259" key="2">
    <source>
        <dbReference type="Pfam" id="PF00082"/>
    </source>
</evidence>
<dbReference type="InterPro" id="IPR000209">
    <property type="entry name" value="Peptidase_S8/S53_dom"/>
</dbReference>
<name>A0ABT1EWT8_9PROT</name>
<evidence type="ECO:0000256" key="1">
    <source>
        <dbReference type="SAM" id="MobiDB-lite"/>
    </source>
</evidence>
<evidence type="ECO:0000313" key="3">
    <source>
        <dbReference type="EMBL" id="MCP1246935.1"/>
    </source>
</evidence>
<dbReference type="SUPFAM" id="SSF52743">
    <property type="entry name" value="Subtilisin-like"/>
    <property type="match status" value="1"/>
</dbReference>
<comment type="caution">
    <text evidence="3">The sequence shown here is derived from an EMBL/GenBank/DDBJ whole genome shotgun (WGS) entry which is preliminary data.</text>
</comment>
<dbReference type="EMBL" id="JAMYZR010000037">
    <property type="protein sequence ID" value="MCP1246935.1"/>
    <property type="molecule type" value="Genomic_DNA"/>
</dbReference>
<dbReference type="Proteomes" id="UP001523543">
    <property type="component" value="Unassembled WGS sequence"/>
</dbReference>
<sequence length="758" mass="82495">MADPQNNPLLNPVLRFMRAPKPARVSGGGKTASSIMVERLPRQRKVLAEQFTEMANSAGKRPSFGGRVVVYAAMFDDSLATSWTPSDLFHPTHGVRLIAPYRTGYLLEMPAKSLAGYAALVRNSTQIKEQVDISRVEAVRFFNSNDAAAAPSLDKLWEAAPEIEGGRAFVVWLMPMKEEVASEEVMRDFAALRDGTIAPAPALLENLDLNDADLPAPLRRSLRSVATTGDRINIALREYRQTQRARTTVILPSAVALDALVGSGTVFRIEPVQPIGSTSPGEGREPDRPLPQNIKHLPIVGVVDGGLTATSYQPAEAWRAPPFFPDRDADTVHGNRVTSLVVQGHDWNNNLTLPPLYCQIGTVQAVPKRGARVFFDPQAFIVYLDAIMAANPETRVWNFSLNQPVDCECDQVSPLGHDIAVIARKHRVLPVISIGNKPGNCLQPPADCEAGITVSGRLHDANGAPSDPCPVSLAGPGPCSMLKPDLSHYSHVRALGGAVIKGASFATALTSPLAAHTMHRLRDASPDLVKALLLHHADGGIYDPSIGFGTPRAEAMPWECRPGFVTLQWTAALRPGAAFHWELPIPASLRKSGKLKGSGALTAIVNPHPMVSDFAGPNYFGVRLETALQFQRGVTDKGEVKFNNLLGALDTGKVTEQAARAIDHKWSPIRHHRRDFRSVGFEGDTLRVYARIFPRDLYHYNFSTADEIPPLETVFVLSVGTGDENDDVFNELRDQLGAFVETSLVDSDLDIDIDNEEL</sequence>
<evidence type="ECO:0000313" key="4">
    <source>
        <dbReference type="Proteomes" id="UP001523543"/>
    </source>
</evidence>
<dbReference type="InterPro" id="IPR036852">
    <property type="entry name" value="Peptidase_S8/S53_dom_sf"/>
</dbReference>
<proteinExistence type="predicted"/>
<dbReference type="Pfam" id="PF00082">
    <property type="entry name" value="Peptidase_S8"/>
    <property type="match status" value="1"/>
</dbReference>
<feature type="region of interest" description="Disordered" evidence="1">
    <location>
        <begin position="272"/>
        <end position="291"/>
    </location>
</feature>
<reference evidence="3 4" key="1">
    <citation type="submission" date="2022-06" db="EMBL/GenBank/DDBJ databases">
        <title>Acetobacer genomes from food samples.</title>
        <authorList>
            <person name="Sombolestani A."/>
        </authorList>
    </citation>
    <scope>NUCLEOTIDE SEQUENCE [LARGE SCALE GENOMIC DNA]</scope>
    <source>
        <strain evidence="3 4">R-83281</strain>
    </source>
</reference>
<protein>
    <submittedName>
        <fullName evidence="3">S8 family serine peptidase</fullName>
    </submittedName>
</protein>
<dbReference type="RefSeq" id="WP_253550947.1">
    <property type="nucleotide sequence ID" value="NZ_JAMYZR010000037.1"/>
</dbReference>
<dbReference type="Gene3D" id="3.40.50.200">
    <property type="entry name" value="Peptidase S8/S53 domain"/>
    <property type="match status" value="1"/>
</dbReference>
<gene>
    <name evidence="3" type="ORF">NKW54_13455</name>
</gene>